<evidence type="ECO:0000256" key="3">
    <source>
        <dbReference type="ARBA" id="ARBA00022729"/>
    </source>
</evidence>
<keyword evidence="2" id="KW-0964">Secreted</keyword>
<name>A0A672IG12_SALFA</name>
<protein>
    <recommendedName>
        <fullName evidence="4">VWFD domain-containing protein</fullName>
    </recommendedName>
</protein>
<sequence>LDRCVPPTSCGCYHQGRYRHGGEQFNDGEECQSLCTCNGTTGTVHCVPSSCGPQESCRVVEGVFGCHPKPHGTCYASGDPHYKTFDGMKYDFQGTCRYILAKDCNATGLRQFSVEFRVIGTNNHRGNNLVSFVSWRSGLSCGMFYFPPQVVLLQKVIM</sequence>
<dbReference type="OMA" id="QPHCVHF"/>
<dbReference type="Pfam" id="PF00094">
    <property type="entry name" value="VWD"/>
    <property type="match status" value="1"/>
</dbReference>
<dbReference type="Proteomes" id="UP000472267">
    <property type="component" value="Unassembled WGS sequence"/>
</dbReference>
<dbReference type="InterPro" id="IPR025615">
    <property type="entry name" value="TILa_dom"/>
</dbReference>
<dbReference type="PANTHER" id="PTHR46698">
    <property type="entry name" value="CROSSVEINLESS 2"/>
    <property type="match status" value="1"/>
</dbReference>
<dbReference type="GO" id="GO:0005576">
    <property type="term" value="C:extracellular region"/>
    <property type="evidence" value="ECO:0007669"/>
    <property type="project" value="UniProtKB-SubCell"/>
</dbReference>
<evidence type="ECO:0000256" key="2">
    <source>
        <dbReference type="ARBA" id="ARBA00022525"/>
    </source>
</evidence>
<keyword evidence="3" id="KW-0732">Signal</keyword>
<feature type="domain" description="VWFD" evidence="4">
    <location>
        <begin position="72"/>
        <end position="158"/>
    </location>
</feature>
<dbReference type="PROSITE" id="PS51233">
    <property type="entry name" value="VWFD"/>
    <property type="match status" value="1"/>
</dbReference>
<keyword evidence="6" id="KW-1185">Reference proteome</keyword>
<dbReference type="InParanoid" id="A0A672IG12"/>
<dbReference type="PANTHER" id="PTHR46698:SF7">
    <property type="entry name" value="VWFD DOMAIN-CONTAINING PROTEIN"/>
    <property type="match status" value="1"/>
</dbReference>
<dbReference type="AlphaFoldDB" id="A0A672IG12"/>
<dbReference type="Pfam" id="PF12714">
    <property type="entry name" value="TILa"/>
    <property type="match status" value="1"/>
</dbReference>
<organism evidence="5 6">
    <name type="scientific">Salarias fasciatus</name>
    <name type="common">Jewelled blenny</name>
    <name type="synonym">Blennius fasciatus</name>
    <dbReference type="NCBI Taxonomy" id="181472"/>
    <lineage>
        <taxon>Eukaryota</taxon>
        <taxon>Metazoa</taxon>
        <taxon>Chordata</taxon>
        <taxon>Craniata</taxon>
        <taxon>Vertebrata</taxon>
        <taxon>Euteleostomi</taxon>
        <taxon>Actinopterygii</taxon>
        <taxon>Neopterygii</taxon>
        <taxon>Teleostei</taxon>
        <taxon>Neoteleostei</taxon>
        <taxon>Acanthomorphata</taxon>
        <taxon>Ovalentaria</taxon>
        <taxon>Blenniimorphae</taxon>
        <taxon>Blenniiformes</taxon>
        <taxon>Blennioidei</taxon>
        <taxon>Blenniidae</taxon>
        <taxon>Salariinae</taxon>
        <taxon>Salarias</taxon>
    </lineage>
</organism>
<evidence type="ECO:0000259" key="4">
    <source>
        <dbReference type="PROSITE" id="PS51233"/>
    </source>
</evidence>
<reference evidence="5" key="1">
    <citation type="submission" date="2025-08" db="UniProtKB">
        <authorList>
            <consortium name="Ensembl"/>
        </authorList>
    </citation>
    <scope>IDENTIFICATION</scope>
</reference>
<evidence type="ECO:0000256" key="1">
    <source>
        <dbReference type="ARBA" id="ARBA00004613"/>
    </source>
</evidence>
<comment type="subcellular location">
    <subcellularLocation>
        <location evidence="1">Secreted</location>
    </subcellularLocation>
</comment>
<reference evidence="5" key="2">
    <citation type="submission" date="2025-09" db="UniProtKB">
        <authorList>
            <consortium name="Ensembl"/>
        </authorList>
    </citation>
    <scope>IDENTIFICATION</scope>
</reference>
<evidence type="ECO:0000313" key="6">
    <source>
        <dbReference type="Proteomes" id="UP000472267"/>
    </source>
</evidence>
<accession>A0A672IG12</accession>
<proteinExistence type="predicted"/>
<dbReference type="GO" id="GO:0030513">
    <property type="term" value="P:positive regulation of BMP signaling pathway"/>
    <property type="evidence" value="ECO:0007669"/>
    <property type="project" value="TreeGrafter"/>
</dbReference>
<evidence type="ECO:0000313" key="5">
    <source>
        <dbReference type="Ensembl" id="ENSSFAP00005040099.1"/>
    </source>
</evidence>
<dbReference type="InterPro" id="IPR052424">
    <property type="entry name" value="Kielin_Chordin-BMP_Reg"/>
</dbReference>
<dbReference type="Ensembl" id="ENSSFAT00005041578.1">
    <property type="protein sequence ID" value="ENSSFAP00005040099.1"/>
    <property type="gene ID" value="ENSSFAG00005020025.1"/>
</dbReference>
<dbReference type="InterPro" id="IPR001846">
    <property type="entry name" value="VWF_type-D"/>
</dbReference>